<protein>
    <submittedName>
        <fullName evidence="2">Uncharacterized protein</fullName>
    </submittedName>
</protein>
<organism evidence="2">
    <name type="scientific">marine sediment metagenome</name>
    <dbReference type="NCBI Taxonomy" id="412755"/>
    <lineage>
        <taxon>unclassified sequences</taxon>
        <taxon>metagenomes</taxon>
        <taxon>ecological metagenomes</taxon>
    </lineage>
</organism>
<proteinExistence type="predicted"/>
<name>A0A0F8Z5K9_9ZZZZ</name>
<sequence length="182" mass="21292">MPRSIHTVSIPGLRPGPMFSTYAIFEVPDIKNILTLTGDYSWSGVRITQKANEWETFRNNSTLWDIVNSPTACYVEISEEEERIVFYRDQQDCLIWSVDPQTGKVYSDVQLEPVADNVEEFWFRMYTESLLWFMYAWHHQKGLPDDLILRKYAEFYASEKLDEEVGDSDSEECEPPSIKVQN</sequence>
<dbReference type="EMBL" id="LAZR01062361">
    <property type="protein sequence ID" value="KKK61684.1"/>
    <property type="molecule type" value="Genomic_DNA"/>
</dbReference>
<evidence type="ECO:0000256" key="1">
    <source>
        <dbReference type="SAM" id="MobiDB-lite"/>
    </source>
</evidence>
<accession>A0A0F8Z5K9</accession>
<comment type="caution">
    <text evidence="2">The sequence shown here is derived from an EMBL/GenBank/DDBJ whole genome shotgun (WGS) entry which is preliminary data.</text>
</comment>
<gene>
    <name evidence="2" type="ORF">LCGC14_3011860</name>
</gene>
<feature type="compositionally biased region" description="Acidic residues" evidence="1">
    <location>
        <begin position="162"/>
        <end position="174"/>
    </location>
</feature>
<evidence type="ECO:0000313" key="2">
    <source>
        <dbReference type="EMBL" id="KKK61684.1"/>
    </source>
</evidence>
<feature type="region of interest" description="Disordered" evidence="1">
    <location>
        <begin position="162"/>
        <end position="182"/>
    </location>
</feature>
<reference evidence="2" key="1">
    <citation type="journal article" date="2015" name="Nature">
        <title>Complex archaea that bridge the gap between prokaryotes and eukaryotes.</title>
        <authorList>
            <person name="Spang A."/>
            <person name="Saw J.H."/>
            <person name="Jorgensen S.L."/>
            <person name="Zaremba-Niedzwiedzka K."/>
            <person name="Martijn J."/>
            <person name="Lind A.E."/>
            <person name="van Eijk R."/>
            <person name="Schleper C."/>
            <person name="Guy L."/>
            <person name="Ettema T.J."/>
        </authorList>
    </citation>
    <scope>NUCLEOTIDE SEQUENCE</scope>
</reference>
<dbReference type="AlphaFoldDB" id="A0A0F8Z5K9"/>